<accession>A0A1L9U7J8</accession>
<keyword evidence="3" id="KW-1185">Reference proteome</keyword>
<dbReference type="AlphaFoldDB" id="A0A1L9U7J8"/>
<dbReference type="OMA" id="ISECNAW"/>
<dbReference type="OrthoDB" id="4454461at2759"/>
<dbReference type="VEuPathDB" id="FungiDB:ASPBRDRAFT_135403"/>
<dbReference type="Proteomes" id="UP000184499">
    <property type="component" value="Unassembled WGS sequence"/>
</dbReference>
<feature type="domain" description="F-box" evidence="1">
    <location>
        <begin position="39"/>
        <end position="68"/>
    </location>
</feature>
<dbReference type="InterPro" id="IPR001810">
    <property type="entry name" value="F-box_dom"/>
</dbReference>
<dbReference type="GeneID" id="93571186"/>
<proteinExistence type="predicted"/>
<evidence type="ECO:0000313" key="3">
    <source>
        <dbReference type="Proteomes" id="UP000184499"/>
    </source>
</evidence>
<name>A0A1L9U7J8_ASPBC</name>
<organism evidence="2 3">
    <name type="scientific">Aspergillus brasiliensis (strain CBS 101740 / IMI 381727 / IBT 21946)</name>
    <dbReference type="NCBI Taxonomy" id="767769"/>
    <lineage>
        <taxon>Eukaryota</taxon>
        <taxon>Fungi</taxon>
        <taxon>Dikarya</taxon>
        <taxon>Ascomycota</taxon>
        <taxon>Pezizomycotina</taxon>
        <taxon>Eurotiomycetes</taxon>
        <taxon>Eurotiomycetidae</taxon>
        <taxon>Eurotiales</taxon>
        <taxon>Aspergillaceae</taxon>
        <taxon>Aspergillus</taxon>
        <taxon>Aspergillus subgen. Circumdati</taxon>
    </lineage>
</organism>
<evidence type="ECO:0000313" key="2">
    <source>
        <dbReference type="EMBL" id="OJJ67645.1"/>
    </source>
</evidence>
<evidence type="ECO:0000259" key="1">
    <source>
        <dbReference type="Pfam" id="PF00646"/>
    </source>
</evidence>
<dbReference type="EMBL" id="KV878693">
    <property type="protein sequence ID" value="OJJ67645.1"/>
    <property type="molecule type" value="Genomic_DNA"/>
</dbReference>
<protein>
    <recommendedName>
        <fullName evidence="1">F-box domain-containing protein</fullName>
    </recommendedName>
</protein>
<reference evidence="3" key="1">
    <citation type="journal article" date="2017" name="Genome Biol.">
        <title>Comparative genomics reveals high biological diversity and specific adaptations in the industrially and medically important fungal genus Aspergillus.</title>
        <authorList>
            <person name="de Vries R.P."/>
            <person name="Riley R."/>
            <person name="Wiebenga A."/>
            <person name="Aguilar-Osorio G."/>
            <person name="Amillis S."/>
            <person name="Uchima C.A."/>
            <person name="Anderluh G."/>
            <person name="Asadollahi M."/>
            <person name="Askin M."/>
            <person name="Barry K."/>
            <person name="Battaglia E."/>
            <person name="Bayram O."/>
            <person name="Benocci T."/>
            <person name="Braus-Stromeyer S.A."/>
            <person name="Caldana C."/>
            <person name="Canovas D."/>
            <person name="Cerqueira G.C."/>
            <person name="Chen F."/>
            <person name="Chen W."/>
            <person name="Choi C."/>
            <person name="Clum A."/>
            <person name="Dos Santos R.A."/>
            <person name="Damasio A.R."/>
            <person name="Diallinas G."/>
            <person name="Emri T."/>
            <person name="Fekete E."/>
            <person name="Flipphi M."/>
            <person name="Freyberg S."/>
            <person name="Gallo A."/>
            <person name="Gournas C."/>
            <person name="Habgood R."/>
            <person name="Hainaut M."/>
            <person name="Harispe M.L."/>
            <person name="Henrissat B."/>
            <person name="Hilden K.S."/>
            <person name="Hope R."/>
            <person name="Hossain A."/>
            <person name="Karabika E."/>
            <person name="Karaffa L."/>
            <person name="Karanyi Z."/>
            <person name="Krasevec N."/>
            <person name="Kuo A."/>
            <person name="Kusch H."/>
            <person name="LaButti K."/>
            <person name="Lagendijk E.L."/>
            <person name="Lapidus A."/>
            <person name="Levasseur A."/>
            <person name="Lindquist E."/>
            <person name="Lipzen A."/>
            <person name="Logrieco A.F."/>
            <person name="MacCabe A."/>
            <person name="Maekelae M.R."/>
            <person name="Malavazi I."/>
            <person name="Melin P."/>
            <person name="Meyer V."/>
            <person name="Mielnichuk N."/>
            <person name="Miskei M."/>
            <person name="Molnar A.P."/>
            <person name="Mule G."/>
            <person name="Ngan C.Y."/>
            <person name="Orejas M."/>
            <person name="Orosz E."/>
            <person name="Ouedraogo J.P."/>
            <person name="Overkamp K.M."/>
            <person name="Park H.-S."/>
            <person name="Perrone G."/>
            <person name="Piumi F."/>
            <person name="Punt P.J."/>
            <person name="Ram A.F."/>
            <person name="Ramon A."/>
            <person name="Rauscher S."/>
            <person name="Record E."/>
            <person name="Riano-Pachon D.M."/>
            <person name="Robert V."/>
            <person name="Roehrig J."/>
            <person name="Ruller R."/>
            <person name="Salamov A."/>
            <person name="Salih N.S."/>
            <person name="Samson R.A."/>
            <person name="Sandor E."/>
            <person name="Sanguinetti M."/>
            <person name="Schuetze T."/>
            <person name="Sepcic K."/>
            <person name="Shelest E."/>
            <person name="Sherlock G."/>
            <person name="Sophianopoulou V."/>
            <person name="Squina F.M."/>
            <person name="Sun H."/>
            <person name="Susca A."/>
            <person name="Todd R.B."/>
            <person name="Tsang A."/>
            <person name="Unkles S.E."/>
            <person name="van de Wiele N."/>
            <person name="van Rossen-Uffink D."/>
            <person name="Oliveira J.V."/>
            <person name="Vesth T.C."/>
            <person name="Visser J."/>
            <person name="Yu J.-H."/>
            <person name="Zhou M."/>
            <person name="Andersen M.R."/>
            <person name="Archer D.B."/>
            <person name="Baker S.E."/>
            <person name="Benoit I."/>
            <person name="Brakhage A.A."/>
            <person name="Braus G.H."/>
            <person name="Fischer R."/>
            <person name="Frisvad J.C."/>
            <person name="Goldman G.H."/>
            <person name="Houbraken J."/>
            <person name="Oakley B."/>
            <person name="Pocsi I."/>
            <person name="Scazzocchio C."/>
            <person name="Seiboth B."/>
            <person name="vanKuyk P.A."/>
            <person name="Wortman J."/>
            <person name="Dyer P.S."/>
            <person name="Grigoriev I.V."/>
        </authorList>
    </citation>
    <scope>NUCLEOTIDE SEQUENCE [LARGE SCALE GENOMIC DNA]</scope>
    <source>
        <strain evidence="3">CBS 101740 / IMI 381727 / IBT 21946</strain>
    </source>
</reference>
<sequence length="341" mass="40141">MYQFSPPVKVLGIISQRAKAVLRALSESIFRQRRLKAPLQKMPPELVVMVLECLSTIDQICFGLSCKNIFACLEEYLKAQETKLHQLYPPEERVMLCPNAKGRPRIQLLIRLQNERWKYCHDCWTLHPHTLWQTLHDIWRPRKSCCFDCYILQGTFNCIPDAGKVDICPCISITFRDKLHLIRLCRDAQKYLLRPGTKCWDDDVLLHPSSRKLYGKLRHDCKFTGHPSIGVQIKTEFWLNEDGTRLWVINQYVFENSPSTSLSTIPTCSYKDTGNWVRRVFRDGGSRFTGWDKNRSTCYMKYHGWERLRYGEETYTSRITTLRDLGNINWPNGAWERHCDR</sequence>
<gene>
    <name evidence="2" type="ORF">ASPBRDRAFT_135403</name>
</gene>
<dbReference type="RefSeq" id="XP_067474894.1">
    <property type="nucleotide sequence ID" value="XM_067618698.1"/>
</dbReference>
<dbReference type="Pfam" id="PF00646">
    <property type="entry name" value="F-box"/>
    <property type="match status" value="1"/>
</dbReference>